<evidence type="ECO:0000313" key="2">
    <source>
        <dbReference type="EMBL" id="OXG26618.1"/>
    </source>
</evidence>
<dbReference type="Proteomes" id="UP000199727">
    <property type="component" value="Unassembled WGS sequence"/>
</dbReference>
<dbReference type="EMBL" id="AMKT01000024">
    <property type="protein sequence ID" value="OXG26618.1"/>
    <property type="molecule type" value="Genomic_DNA"/>
</dbReference>
<protein>
    <submittedName>
        <fullName evidence="2">Uncharacterized protein</fullName>
    </submittedName>
</protein>
<name>A0A854QG43_CRYNE</name>
<proteinExistence type="predicted"/>
<feature type="region of interest" description="Disordered" evidence="1">
    <location>
        <begin position="62"/>
        <end position="85"/>
    </location>
</feature>
<gene>
    <name evidence="2" type="ORF">C361_01379</name>
</gene>
<sequence length="201" mass="21755">MSASSSLRRSPASFLASSSHALPLPPTASQLSYILTTIQTSRPALIKVVTFLLSECPKSTCTETAPSSPANHLPTLSSLISPPLKGKRKRPITHFDGIPLSAALPPPPTPSSPNAERRIISLRRVMGLYKTMSGVSISGQSQDSNSVKDTERDAYHFACHYMNKSSPSSIESDSEDDCESSTEEEDSDDEDDVVLVFNRPY</sequence>
<comment type="caution">
    <text evidence="2">The sequence shown here is derived from an EMBL/GenBank/DDBJ whole genome shotgun (WGS) entry which is preliminary data.</text>
</comment>
<evidence type="ECO:0000256" key="1">
    <source>
        <dbReference type="SAM" id="MobiDB-lite"/>
    </source>
</evidence>
<evidence type="ECO:0000313" key="3">
    <source>
        <dbReference type="Proteomes" id="UP000199727"/>
    </source>
</evidence>
<feature type="compositionally biased region" description="Low complexity" evidence="1">
    <location>
        <begin position="73"/>
        <end position="84"/>
    </location>
</feature>
<feature type="compositionally biased region" description="Acidic residues" evidence="1">
    <location>
        <begin position="172"/>
        <end position="193"/>
    </location>
</feature>
<feature type="region of interest" description="Disordered" evidence="1">
    <location>
        <begin position="164"/>
        <end position="201"/>
    </location>
</feature>
<dbReference type="OrthoDB" id="2576145at2759"/>
<organism evidence="2 3">
    <name type="scientific">Cryptococcus neoformans Tu259-1</name>
    <dbReference type="NCBI Taxonomy" id="1230072"/>
    <lineage>
        <taxon>Eukaryota</taxon>
        <taxon>Fungi</taxon>
        <taxon>Dikarya</taxon>
        <taxon>Basidiomycota</taxon>
        <taxon>Agaricomycotina</taxon>
        <taxon>Tremellomycetes</taxon>
        <taxon>Tremellales</taxon>
        <taxon>Cryptococcaceae</taxon>
        <taxon>Cryptococcus</taxon>
        <taxon>Cryptococcus neoformans species complex</taxon>
    </lineage>
</organism>
<dbReference type="AlphaFoldDB" id="A0A854QG43"/>
<accession>A0A854QG43</accession>
<reference evidence="2 3" key="1">
    <citation type="submission" date="2017-06" db="EMBL/GenBank/DDBJ databases">
        <title>Global population genomics of the pathogenic fungus Cryptococcus neoformans var. grubii.</title>
        <authorList>
            <person name="Cuomo C."/>
            <person name="Litvintseva A."/>
            <person name="Chen Y."/>
            <person name="Young S."/>
            <person name="Zeng Q."/>
            <person name="Chapman S."/>
            <person name="Gujja S."/>
            <person name="Saif S."/>
            <person name="Birren B."/>
        </authorList>
    </citation>
    <scope>NUCLEOTIDE SEQUENCE [LARGE SCALE GENOMIC DNA]</scope>
    <source>
        <strain evidence="2 3">Tu259-1</strain>
    </source>
</reference>